<proteinExistence type="predicted"/>
<accession>D5C4N6</accession>
<evidence type="ECO:0000313" key="4">
    <source>
        <dbReference type="Proteomes" id="UP000001844"/>
    </source>
</evidence>
<organism evidence="3 4">
    <name type="scientific">Nitrosococcus halophilus (strain Nc4)</name>
    <dbReference type="NCBI Taxonomy" id="472759"/>
    <lineage>
        <taxon>Bacteria</taxon>
        <taxon>Pseudomonadati</taxon>
        <taxon>Pseudomonadota</taxon>
        <taxon>Gammaproteobacteria</taxon>
        <taxon>Chromatiales</taxon>
        <taxon>Chromatiaceae</taxon>
        <taxon>Nitrosococcus</taxon>
    </lineage>
</organism>
<evidence type="ECO:0000313" key="3">
    <source>
        <dbReference type="EMBL" id="ADE13309.1"/>
    </source>
</evidence>
<sequence>MGLRLMSCGFALATIMLVTSAQAVMVTGAFTGAWFDKDAPGQGFLLQVVDRKGTDTAIVYWFTFNAFGNQNWLLGQAPVKGNQVNFTMHSVEGGILDLNGFDPARITLQPWGHLVLQFEDCNHGTARYEALDPQINDGQFEITRLTRSLGDECSGGLSDNTPPSAGAKIIRVDFDNTGLIPQATARMKFEQNRNHAKFKVWMKDLPAGQYDLLVGDKMVGVINARGQGQNKLFFRSPKTCNWELLDFDPLNQTIKIAQGNKVFLTAFLSNDLASFDDSDDRDEDDDDNRDDGSCEEDD</sequence>
<evidence type="ECO:0000256" key="2">
    <source>
        <dbReference type="SAM" id="SignalP"/>
    </source>
</evidence>
<keyword evidence="2" id="KW-0732">Signal</keyword>
<reference evidence="4" key="1">
    <citation type="submission" date="2010-04" db="EMBL/GenBank/DDBJ databases">
        <title>Complete genome sequence of Nitrosococcus halophilus Nc4, a salt-adapted, aerobic obligate ammonia-oxidizing sulfur purple bacterium.</title>
        <authorList>
            <consortium name="US DOE Joint Genome Institute"/>
            <person name="Campbell M.A."/>
            <person name="Malfatti S.A."/>
            <person name="Chain P.S.G."/>
            <person name="Heidelberg J.F."/>
            <person name="Ward B.B."/>
            <person name="Klotz M.G."/>
        </authorList>
    </citation>
    <scope>NUCLEOTIDE SEQUENCE [LARGE SCALE GENOMIC DNA]</scope>
    <source>
        <strain evidence="4">Nc4</strain>
    </source>
</reference>
<dbReference type="HOGENOM" id="CLU_933283_0_0_6"/>
<feature type="region of interest" description="Disordered" evidence="1">
    <location>
        <begin position="274"/>
        <end position="298"/>
    </location>
</feature>
<dbReference type="AlphaFoldDB" id="D5C4N6"/>
<feature type="chain" id="PRO_5003070335" evidence="2">
    <location>
        <begin position="24"/>
        <end position="298"/>
    </location>
</feature>
<dbReference type="EMBL" id="CP001798">
    <property type="protein sequence ID" value="ADE13309.1"/>
    <property type="molecule type" value="Genomic_DNA"/>
</dbReference>
<protein>
    <submittedName>
        <fullName evidence="3">Uncharacterized protein</fullName>
    </submittedName>
</protein>
<name>D5C4N6_NITHN</name>
<keyword evidence="4" id="KW-1185">Reference proteome</keyword>
<dbReference type="STRING" id="472759.Nhal_0089"/>
<dbReference type="Proteomes" id="UP000001844">
    <property type="component" value="Chromosome"/>
</dbReference>
<gene>
    <name evidence="3" type="ordered locus">Nhal_0089</name>
</gene>
<feature type="signal peptide" evidence="2">
    <location>
        <begin position="1"/>
        <end position="23"/>
    </location>
</feature>
<evidence type="ECO:0000256" key="1">
    <source>
        <dbReference type="SAM" id="MobiDB-lite"/>
    </source>
</evidence>
<dbReference type="KEGG" id="nhl:Nhal_0089"/>
<dbReference type="OrthoDB" id="5927922at2"/>